<feature type="signal peptide" evidence="4">
    <location>
        <begin position="1"/>
        <end position="28"/>
    </location>
</feature>
<evidence type="ECO:0000256" key="2">
    <source>
        <dbReference type="ARBA" id="ARBA00023136"/>
    </source>
</evidence>
<dbReference type="InterPro" id="IPR013106">
    <property type="entry name" value="Ig_V-set"/>
</dbReference>
<dbReference type="Pfam" id="PF07686">
    <property type="entry name" value="V-set"/>
    <property type="match status" value="1"/>
</dbReference>
<evidence type="ECO:0000256" key="3">
    <source>
        <dbReference type="ARBA" id="ARBA00023319"/>
    </source>
</evidence>
<dbReference type="InterPro" id="IPR007110">
    <property type="entry name" value="Ig-like_dom"/>
</dbReference>
<dbReference type="PANTHER" id="PTHR24100">
    <property type="entry name" value="BUTYROPHILIN"/>
    <property type="match status" value="1"/>
</dbReference>
<keyword evidence="4" id="KW-0732">Signal</keyword>
<sequence length="164" mass="18134">MESAAGTVPLTPSLLLCISLTFLSCLCSFPTDVVNITAEPGQNISLTCRATKNSLVTVLRLTRDKLEPEDVFLYRNGKINEKSPNPQFKGRTSLQSLSTADGEVSVTLNNVTKEDNGTYKCKAVTKEGRLQTIIHLHVDPPEKETNRKKIKPTKLDLKICFKDV</sequence>
<dbReference type="Ensembl" id="ENSCVAT00000015892.1">
    <property type="protein sequence ID" value="ENSCVAP00000009476.1"/>
    <property type="gene ID" value="ENSCVAG00000011444.1"/>
</dbReference>
<dbReference type="AlphaFoldDB" id="A0A3Q2CUK6"/>
<evidence type="ECO:0000313" key="6">
    <source>
        <dbReference type="Ensembl" id="ENSCVAP00000009476.1"/>
    </source>
</evidence>
<protein>
    <recommendedName>
        <fullName evidence="5">Ig-like domain-containing protein</fullName>
    </recommendedName>
</protein>
<dbReference type="InterPro" id="IPR003599">
    <property type="entry name" value="Ig_sub"/>
</dbReference>
<dbReference type="OMA" id="CSFLIIC"/>
<keyword evidence="3" id="KW-0393">Immunoglobulin domain</keyword>
<dbReference type="GO" id="GO:0050852">
    <property type="term" value="P:T cell receptor signaling pathway"/>
    <property type="evidence" value="ECO:0007669"/>
    <property type="project" value="TreeGrafter"/>
</dbReference>
<dbReference type="InterPro" id="IPR003598">
    <property type="entry name" value="Ig_sub2"/>
</dbReference>
<reference evidence="6" key="2">
    <citation type="submission" date="2025-09" db="UniProtKB">
        <authorList>
            <consortium name="Ensembl"/>
        </authorList>
    </citation>
    <scope>IDENTIFICATION</scope>
</reference>
<dbReference type="SMART" id="SM00409">
    <property type="entry name" value="IG"/>
    <property type="match status" value="1"/>
</dbReference>
<dbReference type="SMART" id="SM00406">
    <property type="entry name" value="IGv"/>
    <property type="match status" value="1"/>
</dbReference>
<feature type="domain" description="Ig-like" evidence="5">
    <location>
        <begin position="30"/>
        <end position="131"/>
    </location>
</feature>
<feature type="chain" id="PRO_5018768055" description="Ig-like domain-containing protein" evidence="4">
    <location>
        <begin position="29"/>
        <end position="164"/>
    </location>
</feature>
<dbReference type="InterPro" id="IPR013783">
    <property type="entry name" value="Ig-like_fold"/>
</dbReference>
<dbReference type="InterPro" id="IPR050504">
    <property type="entry name" value="IgSF_BTN/MOG"/>
</dbReference>
<proteinExistence type="predicted"/>
<dbReference type="PANTHER" id="PTHR24100:SF151">
    <property type="entry name" value="ICOS LIGAND"/>
    <property type="match status" value="1"/>
</dbReference>
<evidence type="ECO:0000256" key="4">
    <source>
        <dbReference type="SAM" id="SignalP"/>
    </source>
</evidence>
<keyword evidence="7" id="KW-1185">Reference proteome</keyword>
<evidence type="ECO:0000259" key="5">
    <source>
        <dbReference type="PROSITE" id="PS50835"/>
    </source>
</evidence>
<dbReference type="Gene3D" id="2.60.40.10">
    <property type="entry name" value="Immunoglobulins"/>
    <property type="match status" value="1"/>
</dbReference>
<name>A0A3Q2CUK6_CYPVA</name>
<accession>A0A3Q2CUK6</accession>
<dbReference type="GO" id="GO:0005102">
    <property type="term" value="F:signaling receptor binding"/>
    <property type="evidence" value="ECO:0007669"/>
    <property type="project" value="TreeGrafter"/>
</dbReference>
<dbReference type="Proteomes" id="UP000265020">
    <property type="component" value="Unassembled WGS sequence"/>
</dbReference>
<evidence type="ECO:0000256" key="1">
    <source>
        <dbReference type="ARBA" id="ARBA00004370"/>
    </source>
</evidence>
<comment type="subcellular location">
    <subcellularLocation>
        <location evidence="1">Membrane</location>
    </subcellularLocation>
</comment>
<evidence type="ECO:0000313" key="7">
    <source>
        <dbReference type="Proteomes" id="UP000265020"/>
    </source>
</evidence>
<dbReference type="SMART" id="SM00408">
    <property type="entry name" value="IGc2"/>
    <property type="match status" value="1"/>
</dbReference>
<dbReference type="GO" id="GO:0009897">
    <property type="term" value="C:external side of plasma membrane"/>
    <property type="evidence" value="ECO:0007669"/>
    <property type="project" value="TreeGrafter"/>
</dbReference>
<dbReference type="PROSITE" id="PS50835">
    <property type="entry name" value="IG_LIKE"/>
    <property type="match status" value="1"/>
</dbReference>
<dbReference type="GO" id="GO:0001817">
    <property type="term" value="P:regulation of cytokine production"/>
    <property type="evidence" value="ECO:0007669"/>
    <property type="project" value="TreeGrafter"/>
</dbReference>
<reference evidence="6" key="1">
    <citation type="submission" date="2025-08" db="UniProtKB">
        <authorList>
            <consortium name="Ensembl"/>
        </authorList>
    </citation>
    <scope>IDENTIFICATION</scope>
</reference>
<keyword evidence="2" id="KW-0472">Membrane</keyword>
<organism evidence="6 7">
    <name type="scientific">Cyprinodon variegatus</name>
    <name type="common">Sheepshead minnow</name>
    <dbReference type="NCBI Taxonomy" id="28743"/>
    <lineage>
        <taxon>Eukaryota</taxon>
        <taxon>Metazoa</taxon>
        <taxon>Chordata</taxon>
        <taxon>Craniata</taxon>
        <taxon>Vertebrata</taxon>
        <taxon>Euteleostomi</taxon>
        <taxon>Actinopterygii</taxon>
        <taxon>Neopterygii</taxon>
        <taxon>Teleostei</taxon>
        <taxon>Neoteleostei</taxon>
        <taxon>Acanthomorphata</taxon>
        <taxon>Ovalentaria</taxon>
        <taxon>Atherinomorphae</taxon>
        <taxon>Cyprinodontiformes</taxon>
        <taxon>Cyprinodontidae</taxon>
        <taxon>Cyprinodon</taxon>
    </lineage>
</organism>
<dbReference type="SUPFAM" id="SSF48726">
    <property type="entry name" value="Immunoglobulin"/>
    <property type="match status" value="1"/>
</dbReference>
<dbReference type="GeneTree" id="ENSGT00910000146532"/>
<dbReference type="InterPro" id="IPR036179">
    <property type="entry name" value="Ig-like_dom_sf"/>
</dbReference>